<proteinExistence type="inferred from homology"/>
<feature type="region of interest" description="Disordered" evidence="11">
    <location>
        <begin position="164"/>
        <end position="193"/>
    </location>
</feature>
<dbReference type="InParanoid" id="A0A3N4M5H4"/>
<dbReference type="GO" id="GO:0000086">
    <property type="term" value="P:G2/M transition of mitotic cell cycle"/>
    <property type="evidence" value="ECO:0007669"/>
    <property type="project" value="TreeGrafter"/>
</dbReference>
<dbReference type="FunFam" id="3.40.250.10:FF:000021">
    <property type="entry name" value="M-phase inducer phosphatase cdc-25.2"/>
    <property type="match status" value="1"/>
</dbReference>
<dbReference type="SMART" id="SM00450">
    <property type="entry name" value="RHOD"/>
    <property type="match status" value="1"/>
</dbReference>
<dbReference type="InterPro" id="IPR000751">
    <property type="entry name" value="MPI_Phosphatase"/>
</dbReference>
<evidence type="ECO:0000313" key="13">
    <source>
        <dbReference type="EMBL" id="RPB29128.1"/>
    </source>
</evidence>
<evidence type="ECO:0000256" key="8">
    <source>
        <dbReference type="ARBA" id="ARBA00051722"/>
    </source>
</evidence>
<comment type="catalytic activity">
    <reaction evidence="8 10">
        <text>O-phospho-L-tyrosyl-[protein] + H2O = L-tyrosyl-[protein] + phosphate</text>
        <dbReference type="Rhea" id="RHEA:10684"/>
        <dbReference type="Rhea" id="RHEA-COMP:10136"/>
        <dbReference type="Rhea" id="RHEA-COMP:20101"/>
        <dbReference type="ChEBI" id="CHEBI:15377"/>
        <dbReference type="ChEBI" id="CHEBI:43474"/>
        <dbReference type="ChEBI" id="CHEBI:46858"/>
        <dbReference type="ChEBI" id="CHEBI:61978"/>
        <dbReference type="EC" id="3.1.3.48"/>
    </reaction>
</comment>
<organism evidence="13 14">
    <name type="scientific">Terfezia boudieri ATCC MYA-4762</name>
    <dbReference type="NCBI Taxonomy" id="1051890"/>
    <lineage>
        <taxon>Eukaryota</taxon>
        <taxon>Fungi</taxon>
        <taxon>Dikarya</taxon>
        <taxon>Ascomycota</taxon>
        <taxon>Pezizomycotina</taxon>
        <taxon>Pezizomycetes</taxon>
        <taxon>Pezizales</taxon>
        <taxon>Pezizaceae</taxon>
        <taxon>Terfezia</taxon>
    </lineage>
</organism>
<dbReference type="GO" id="GO:0005737">
    <property type="term" value="C:cytoplasm"/>
    <property type="evidence" value="ECO:0007669"/>
    <property type="project" value="TreeGrafter"/>
</dbReference>
<feature type="compositionally biased region" description="Polar residues" evidence="11">
    <location>
        <begin position="84"/>
        <end position="93"/>
    </location>
</feature>
<dbReference type="AlphaFoldDB" id="A0A3N4M5H4"/>
<comment type="function">
    <text evidence="10">Tyrosine protein phosphatase which functions as a dosage-dependent inducer of mitotic progression.</text>
</comment>
<feature type="region of interest" description="Disordered" evidence="11">
    <location>
        <begin position="33"/>
        <end position="93"/>
    </location>
</feature>
<dbReference type="Gene3D" id="3.40.250.10">
    <property type="entry name" value="Rhodanese-like domain"/>
    <property type="match status" value="1"/>
</dbReference>
<dbReference type="PANTHER" id="PTHR10828:SF17">
    <property type="entry name" value="PROTEIN-TYROSINE-PHOSPHATASE"/>
    <property type="match status" value="1"/>
</dbReference>
<dbReference type="SUPFAM" id="SSF52821">
    <property type="entry name" value="Rhodanese/Cell cycle control phosphatase"/>
    <property type="match status" value="1"/>
</dbReference>
<comment type="similarity">
    <text evidence="1 10">Belongs to the MPI phosphatase family.</text>
</comment>
<dbReference type="GO" id="GO:0004725">
    <property type="term" value="F:protein tyrosine phosphatase activity"/>
    <property type="evidence" value="ECO:0007669"/>
    <property type="project" value="UniProtKB-UniRule"/>
</dbReference>
<evidence type="ECO:0000256" key="5">
    <source>
        <dbReference type="ARBA" id="ARBA00022801"/>
    </source>
</evidence>
<evidence type="ECO:0000256" key="6">
    <source>
        <dbReference type="ARBA" id="ARBA00022912"/>
    </source>
</evidence>
<dbReference type="PANTHER" id="PTHR10828">
    <property type="entry name" value="M-PHASE INDUCER PHOSPHATASE DUAL SPECIFICITY PHOSPHATASE CDC25"/>
    <property type="match status" value="1"/>
</dbReference>
<dbReference type="EMBL" id="ML121528">
    <property type="protein sequence ID" value="RPB29128.1"/>
    <property type="molecule type" value="Genomic_DNA"/>
</dbReference>
<dbReference type="PRINTS" id="PR00716">
    <property type="entry name" value="MPIPHPHTASE"/>
</dbReference>
<keyword evidence="3 10" id="KW-0132">Cell division</keyword>
<dbReference type="STRING" id="1051890.A0A3N4M5H4"/>
<dbReference type="GO" id="GO:0051301">
    <property type="term" value="P:cell division"/>
    <property type="evidence" value="ECO:0007669"/>
    <property type="project" value="UniProtKB-UniRule"/>
</dbReference>
<keyword evidence="7 10" id="KW-0131">Cell cycle</keyword>
<reference evidence="13 14" key="1">
    <citation type="journal article" date="2018" name="Nat. Ecol. Evol.">
        <title>Pezizomycetes genomes reveal the molecular basis of ectomycorrhizal truffle lifestyle.</title>
        <authorList>
            <person name="Murat C."/>
            <person name="Payen T."/>
            <person name="Noel B."/>
            <person name="Kuo A."/>
            <person name="Morin E."/>
            <person name="Chen J."/>
            <person name="Kohler A."/>
            <person name="Krizsan K."/>
            <person name="Balestrini R."/>
            <person name="Da Silva C."/>
            <person name="Montanini B."/>
            <person name="Hainaut M."/>
            <person name="Levati E."/>
            <person name="Barry K.W."/>
            <person name="Belfiori B."/>
            <person name="Cichocki N."/>
            <person name="Clum A."/>
            <person name="Dockter R.B."/>
            <person name="Fauchery L."/>
            <person name="Guy J."/>
            <person name="Iotti M."/>
            <person name="Le Tacon F."/>
            <person name="Lindquist E.A."/>
            <person name="Lipzen A."/>
            <person name="Malagnac F."/>
            <person name="Mello A."/>
            <person name="Molinier V."/>
            <person name="Miyauchi S."/>
            <person name="Poulain J."/>
            <person name="Riccioni C."/>
            <person name="Rubini A."/>
            <person name="Sitrit Y."/>
            <person name="Splivallo R."/>
            <person name="Traeger S."/>
            <person name="Wang M."/>
            <person name="Zifcakova L."/>
            <person name="Wipf D."/>
            <person name="Zambonelli A."/>
            <person name="Paolocci F."/>
            <person name="Nowrousian M."/>
            <person name="Ottonello S."/>
            <person name="Baldrian P."/>
            <person name="Spatafora J.W."/>
            <person name="Henrissat B."/>
            <person name="Nagy L.G."/>
            <person name="Aury J.M."/>
            <person name="Wincker P."/>
            <person name="Grigoriev I.V."/>
            <person name="Bonfante P."/>
            <person name="Martin F.M."/>
        </authorList>
    </citation>
    <scope>NUCLEOTIDE SEQUENCE [LARGE SCALE GENOMIC DNA]</scope>
    <source>
        <strain evidence="13 14">ATCC MYA-4762</strain>
    </source>
</reference>
<dbReference type="OrthoDB" id="26523at2759"/>
<evidence type="ECO:0000259" key="12">
    <source>
        <dbReference type="PROSITE" id="PS50206"/>
    </source>
</evidence>
<evidence type="ECO:0000256" key="11">
    <source>
        <dbReference type="SAM" id="MobiDB-lite"/>
    </source>
</evidence>
<dbReference type="GO" id="GO:0005634">
    <property type="term" value="C:nucleus"/>
    <property type="evidence" value="ECO:0007669"/>
    <property type="project" value="TreeGrafter"/>
</dbReference>
<dbReference type="CDD" id="cd01530">
    <property type="entry name" value="Cdc25"/>
    <property type="match status" value="1"/>
</dbReference>
<evidence type="ECO:0000313" key="14">
    <source>
        <dbReference type="Proteomes" id="UP000267821"/>
    </source>
</evidence>
<evidence type="ECO:0000256" key="10">
    <source>
        <dbReference type="RuleBase" id="RU368028"/>
    </source>
</evidence>
<dbReference type="GO" id="GO:0010971">
    <property type="term" value="P:positive regulation of G2/M transition of mitotic cell cycle"/>
    <property type="evidence" value="ECO:0007669"/>
    <property type="project" value="TreeGrafter"/>
</dbReference>
<feature type="domain" description="Rhodanese" evidence="12">
    <location>
        <begin position="265"/>
        <end position="369"/>
    </location>
</feature>
<evidence type="ECO:0000256" key="3">
    <source>
        <dbReference type="ARBA" id="ARBA00022618"/>
    </source>
</evidence>
<dbReference type="InterPro" id="IPR036873">
    <property type="entry name" value="Rhodanese-like_dom_sf"/>
</dbReference>
<dbReference type="GO" id="GO:0110032">
    <property type="term" value="P:positive regulation of G2/MI transition of meiotic cell cycle"/>
    <property type="evidence" value="ECO:0007669"/>
    <property type="project" value="TreeGrafter"/>
</dbReference>
<dbReference type="EC" id="3.1.3.48" evidence="2 10"/>
<feature type="region of interest" description="Disordered" evidence="11">
    <location>
        <begin position="400"/>
        <end position="441"/>
    </location>
</feature>
<dbReference type="PROSITE" id="PS50206">
    <property type="entry name" value="RHODANESE_3"/>
    <property type="match status" value="1"/>
</dbReference>
<keyword evidence="5 10" id="KW-0378">Hydrolase</keyword>
<name>A0A3N4M5H4_9PEZI</name>
<keyword evidence="6 10" id="KW-0904">Protein phosphatase</keyword>
<evidence type="ECO:0000256" key="7">
    <source>
        <dbReference type="ARBA" id="ARBA00023306"/>
    </source>
</evidence>
<gene>
    <name evidence="13" type="ORF">L211DRAFT_259386</name>
</gene>
<dbReference type="Pfam" id="PF00581">
    <property type="entry name" value="Rhodanese"/>
    <property type="match status" value="1"/>
</dbReference>
<protein>
    <recommendedName>
        <fullName evidence="9 10">M-phase inducer phosphatase</fullName>
        <ecNumber evidence="2 10">3.1.3.48</ecNumber>
    </recommendedName>
</protein>
<evidence type="ECO:0000256" key="1">
    <source>
        <dbReference type="ARBA" id="ARBA00011065"/>
    </source>
</evidence>
<evidence type="ECO:0000256" key="4">
    <source>
        <dbReference type="ARBA" id="ARBA00022776"/>
    </source>
</evidence>
<sequence>MPSSPPPAVADGGDPDDMDYLTLPHKAIAYIDTPESPMISPTTELPEDRMLCSSPPPVVPAEAASVKAPEAPKKPSLFERKKSATLSRQPFRTKSGNIFKERSALALGTRSKSSALELEQLFACGSPQPAKEKKLGPAFQPSPTLTIPKLTFNENSPMPATTKHTFNSSSIEGSPVAPLQRRAGPTARPKPKMRRTMSMYDNIEKLDSKGTIAPVPKLAPIADSPANRSLGEQHSLPCHTVKDDPLRRIKKSVLADVLDRKYTDHYDEHIIVDCRFNYEYQGGHVDGAININTTEALEKEFFTEPRTGNTLVIFHCEFSACRAPRMAMHFRNLDRKMNMHRYPALSYPDVYILEGGYSGFFSEFKDRCEPQEYVEMDHASHRDVRERELGKLRRSSKLGRAQTYHFGTHKNDPNGGLNSGIGKRSLSYNDTKPPSRSKLFESRRLASC</sequence>
<evidence type="ECO:0000256" key="9">
    <source>
        <dbReference type="ARBA" id="ARBA00067190"/>
    </source>
</evidence>
<evidence type="ECO:0000256" key="2">
    <source>
        <dbReference type="ARBA" id="ARBA00013064"/>
    </source>
</evidence>
<feature type="compositionally biased region" description="Low complexity" evidence="11">
    <location>
        <begin position="60"/>
        <end position="69"/>
    </location>
</feature>
<keyword evidence="14" id="KW-1185">Reference proteome</keyword>
<accession>A0A3N4M5H4</accession>
<dbReference type="InterPro" id="IPR001763">
    <property type="entry name" value="Rhodanese-like_dom"/>
</dbReference>
<feature type="compositionally biased region" description="Basic and acidic residues" evidence="11">
    <location>
        <begin position="70"/>
        <end position="82"/>
    </location>
</feature>
<keyword evidence="4 10" id="KW-0498">Mitosis</keyword>
<dbReference type="Proteomes" id="UP000267821">
    <property type="component" value="Unassembled WGS sequence"/>
</dbReference>